<evidence type="ECO:0000313" key="10">
    <source>
        <dbReference type="Proteomes" id="UP000306628"/>
    </source>
</evidence>
<sequence>MTVDDRFSRDFQEAQKDRPLGTRNEIITGPVADWATDFSHAEPEWAADPYPIQDELRQSCPIAHTERFGGAWLPTRYEDVAAIAYDTEHFSSRAIIMSNFRPPKELAPVGGVPPISSDPPFHHHARKLLLPAFTKNAVAKREEATRAFCHALIDAMEGKEVVDAAHDYAQHIPMRVIADMLGFPAEDGPSFRGFIESALEGVNLPPEERLARTEQLFDYLLAQIRDHVDHPRDDLTTYLINAELGGRKLEPSHVAGTMALLLIAGIDTTWSAIGASLWHLAKTPADRRRLAGEPGLLPTAMEELLRAYAPVTMARLVKQDMHWNGVDMKSDDWILLSFPAANRDPAQFDRAGEVVIDREVNRHAAFGLGIHRCVGSHLARMELRVALEVWLERIPDFTLADPAAVTWATGQVRGPRTLPLRIVWP</sequence>
<evidence type="ECO:0000313" key="9">
    <source>
        <dbReference type="EMBL" id="TMR35105.1"/>
    </source>
</evidence>
<dbReference type="InterPro" id="IPR002397">
    <property type="entry name" value="Cyt_P450_B"/>
</dbReference>
<feature type="region of interest" description="Disordered" evidence="8">
    <location>
        <begin position="1"/>
        <end position="21"/>
    </location>
</feature>
<dbReference type="RefSeq" id="WP_138690279.1">
    <property type="nucleotide sequence ID" value="NZ_JBHSAZ010000043.1"/>
</dbReference>
<dbReference type="SUPFAM" id="SSF48264">
    <property type="entry name" value="Cytochrome P450"/>
    <property type="match status" value="1"/>
</dbReference>
<evidence type="ECO:0000256" key="7">
    <source>
        <dbReference type="RuleBase" id="RU000461"/>
    </source>
</evidence>
<keyword evidence="10" id="KW-1185">Reference proteome</keyword>
<dbReference type="PRINTS" id="PR00359">
    <property type="entry name" value="BP450"/>
</dbReference>
<keyword evidence="4 7" id="KW-0560">Oxidoreductase</keyword>
<dbReference type="Pfam" id="PF00067">
    <property type="entry name" value="p450"/>
    <property type="match status" value="2"/>
</dbReference>
<dbReference type="InterPro" id="IPR017972">
    <property type="entry name" value="Cyt_P450_CS"/>
</dbReference>
<evidence type="ECO:0000256" key="5">
    <source>
        <dbReference type="ARBA" id="ARBA00023004"/>
    </source>
</evidence>
<comment type="caution">
    <text evidence="9">The sequence shown here is derived from an EMBL/GenBank/DDBJ whole genome shotgun (WGS) entry which is preliminary data.</text>
</comment>
<dbReference type="OrthoDB" id="4133219at2"/>
<evidence type="ECO:0000256" key="8">
    <source>
        <dbReference type="SAM" id="MobiDB-lite"/>
    </source>
</evidence>
<evidence type="ECO:0000256" key="6">
    <source>
        <dbReference type="ARBA" id="ARBA00023033"/>
    </source>
</evidence>
<keyword evidence="2 7" id="KW-0349">Heme</keyword>
<dbReference type="PRINTS" id="PR00385">
    <property type="entry name" value="P450"/>
</dbReference>
<feature type="compositionally biased region" description="Basic and acidic residues" evidence="8">
    <location>
        <begin position="1"/>
        <end position="20"/>
    </location>
</feature>
<proteinExistence type="inferred from homology"/>
<dbReference type="PANTHER" id="PTHR46696">
    <property type="entry name" value="P450, PUTATIVE (EUROFUNG)-RELATED"/>
    <property type="match status" value="1"/>
</dbReference>
<dbReference type="AlphaFoldDB" id="A0A5S4GQ68"/>
<evidence type="ECO:0000256" key="4">
    <source>
        <dbReference type="ARBA" id="ARBA00023002"/>
    </source>
</evidence>
<organism evidence="9 10">
    <name type="scientific">Nonomuraea zeae</name>
    <dbReference type="NCBI Taxonomy" id="1642303"/>
    <lineage>
        <taxon>Bacteria</taxon>
        <taxon>Bacillati</taxon>
        <taxon>Actinomycetota</taxon>
        <taxon>Actinomycetes</taxon>
        <taxon>Streptosporangiales</taxon>
        <taxon>Streptosporangiaceae</taxon>
        <taxon>Nonomuraea</taxon>
    </lineage>
</organism>
<keyword evidence="5 7" id="KW-0408">Iron</keyword>
<dbReference type="GO" id="GO:0005506">
    <property type="term" value="F:iron ion binding"/>
    <property type="evidence" value="ECO:0007669"/>
    <property type="project" value="InterPro"/>
</dbReference>
<keyword evidence="6 7" id="KW-0503">Monooxygenase</keyword>
<evidence type="ECO:0000256" key="2">
    <source>
        <dbReference type="ARBA" id="ARBA00022617"/>
    </source>
</evidence>
<comment type="similarity">
    <text evidence="1 7">Belongs to the cytochrome P450 family.</text>
</comment>
<dbReference type="InterPro" id="IPR036396">
    <property type="entry name" value="Cyt_P450_sf"/>
</dbReference>
<dbReference type="FunFam" id="1.10.630.10:FF:000018">
    <property type="entry name" value="Cytochrome P450 monooxygenase"/>
    <property type="match status" value="1"/>
</dbReference>
<protein>
    <submittedName>
        <fullName evidence="9">Cytochrome P450</fullName>
    </submittedName>
</protein>
<dbReference type="EMBL" id="VCKX01000037">
    <property type="protein sequence ID" value="TMR35105.1"/>
    <property type="molecule type" value="Genomic_DNA"/>
</dbReference>
<reference evidence="9 10" key="1">
    <citation type="submission" date="2019-05" db="EMBL/GenBank/DDBJ databases">
        <title>Draft genome sequence of Nonomuraea zeae DSM 100528.</title>
        <authorList>
            <person name="Saricaoglu S."/>
            <person name="Isik K."/>
        </authorList>
    </citation>
    <scope>NUCLEOTIDE SEQUENCE [LARGE SCALE GENOMIC DNA]</scope>
    <source>
        <strain evidence="9 10">DSM 100528</strain>
    </source>
</reference>
<keyword evidence="3 7" id="KW-0479">Metal-binding</keyword>
<dbReference type="Proteomes" id="UP000306628">
    <property type="component" value="Unassembled WGS sequence"/>
</dbReference>
<dbReference type="Gene3D" id="1.10.630.10">
    <property type="entry name" value="Cytochrome P450"/>
    <property type="match status" value="1"/>
</dbReference>
<dbReference type="InterPro" id="IPR001128">
    <property type="entry name" value="Cyt_P450"/>
</dbReference>
<gene>
    <name evidence="9" type="ORF">ETD85_14835</name>
</gene>
<dbReference type="GO" id="GO:0016705">
    <property type="term" value="F:oxidoreductase activity, acting on paired donors, with incorporation or reduction of molecular oxygen"/>
    <property type="evidence" value="ECO:0007669"/>
    <property type="project" value="InterPro"/>
</dbReference>
<dbReference type="PANTHER" id="PTHR46696:SF6">
    <property type="entry name" value="P450, PUTATIVE (EUROFUNG)-RELATED"/>
    <property type="match status" value="1"/>
</dbReference>
<dbReference type="GO" id="GO:0004497">
    <property type="term" value="F:monooxygenase activity"/>
    <property type="evidence" value="ECO:0007669"/>
    <property type="project" value="UniProtKB-KW"/>
</dbReference>
<name>A0A5S4GQ68_9ACTN</name>
<accession>A0A5S4GQ68</accession>
<evidence type="ECO:0000256" key="3">
    <source>
        <dbReference type="ARBA" id="ARBA00022723"/>
    </source>
</evidence>
<dbReference type="GO" id="GO:0020037">
    <property type="term" value="F:heme binding"/>
    <property type="evidence" value="ECO:0007669"/>
    <property type="project" value="InterPro"/>
</dbReference>
<evidence type="ECO:0000256" key="1">
    <source>
        <dbReference type="ARBA" id="ARBA00010617"/>
    </source>
</evidence>
<dbReference type="PROSITE" id="PS00086">
    <property type="entry name" value="CYTOCHROME_P450"/>
    <property type="match status" value="1"/>
</dbReference>